<accession>A0AAE8X8B3</accession>
<proteinExistence type="predicted"/>
<gene>
    <name evidence="1" type="ORF">Kaya_039</name>
</gene>
<keyword evidence="2" id="KW-1185">Reference proteome</keyword>
<evidence type="ECO:0000313" key="2">
    <source>
        <dbReference type="Proteomes" id="UP000828735"/>
    </source>
</evidence>
<dbReference type="Proteomes" id="UP000828735">
    <property type="component" value="Segment"/>
</dbReference>
<sequence>MEKINTQLDNELARMFQLQPQREAQAKFDQIEESLIQRKIKLTDDERASIMAKIQAVQQAQIVQQKFDAIYNEAVGPQRDYTATLEAANKLLQMGAITQEQHARAVTKASEAYANSQDPLRQYNRDLEQQLQLLQMLPKQREIEQQIMQVQNDLLTKGITLNAEELTQLRERLTLLQQANALAQQEAALMDASVTKRQQYIDQLKAINALKNNPQSGFTQGDAANAVMNANSDLDFTNTDTYFEGQAQKYEDMYSRIDQLRQQDLISEQTAATLRQRIWQDQQNQTLNIASGFFGQMAQLQKSENSKMAAVGKAAAIAQAMINTYQSATSAYAAMASIPYVGPALGAAAAAAAIAAGLANVQQIRSQNTGFKSGGYTGSMGVNEVAGVVHGQEFVMNASATNRIGVADLQALQTGAASVQRNGDNVGTGQAAPAAAPEVTVNTPVTAVVVQSKEAALAGLKSAEGRAFILETIEQNGGTVAKIVGVK</sequence>
<name>A0AAE8X8B3_9CAUD</name>
<organism evidence="1 2">
    <name type="scientific">Pseudomonas phage Kaya</name>
    <dbReference type="NCBI Taxonomy" id="2872675"/>
    <lineage>
        <taxon>Viruses</taxon>
        <taxon>Duplodnaviria</taxon>
        <taxon>Heunggongvirae</taxon>
        <taxon>Uroviricota</taxon>
        <taxon>Caudoviricetes</taxon>
        <taxon>Jondennisvirinae</taxon>
        <taxon>Septimatrevirus</taxon>
        <taxon>Septimatrevirus kaya</taxon>
    </lineage>
</organism>
<dbReference type="EMBL" id="MZ927745">
    <property type="protein sequence ID" value="UAG58576.1"/>
    <property type="molecule type" value="Genomic_DNA"/>
</dbReference>
<protein>
    <submittedName>
        <fullName evidence="1">Tape measure protein</fullName>
    </submittedName>
</protein>
<reference evidence="1" key="1">
    <citation type="journal article" date="2021" name="Microbiol. Resour. Announc.">
        <title>Complete Genome Sequences of Bacteriophages Kaya, Guyu, Kopi, and TehO, Which Target Clinical Strains of Pseudomonas aeruginosa.</title>
        <authorList>
            <person name="Loh B."/>
            <person name="Wang X."/>
            <person name="Hua X."/>
            <person name="Luo J."/>
            <person name="Wen T."/>
            <person name="Zhang L."/>
            <person name="Ma L."/>
            <person name="Manohar P."/>
            <person name="Nachimuthu R."/>
            <person name="Grainge I."/>
            <person name="Yu Y."/>
            <person name="Leptihn S."/>
        </authorList>
    </citation>
    <scope>NUCLEOTIDE SEQUENCE</scope>
</reference>
<evidence type="ECO:0000313" key="1">
    <source>
        <dbReference type="EMBL" id="UAG58576.1"/>
    </source>
</evidence>